<dbReference type="AlphaFoldDB" id="A0AAN9HZW9"/>
<protein>
    <submittedName>
        <fullName evidence="1">Uncharacterized protein</fullName>
    </submittedName>
</protein>
<evidence type="ECO:0000313" key="2">
    <source>
        <dbReference type="Proteomes" id="UP001372338"/>
    </source>
</evidence>
<proteinExistence type="predicted"/>
<dbReference type="PANTHER" id="PTHR36350">
    <property type="entry name" value="TRANSMEMBRANE PROTEIN"/>
    <property type="match status" value="1"/>
</dbReference>
<dbReference type="Proteomes" id="UP001372338">
    <property type="component" value="Unassembled WGS sequence"/>
</dbReference>
<comment type="caution">
    <text evidence="1">The sequence shown here is derived from an EMBL/GenBank/DDBJ whole genome shotgun (WGS) entry which is preliminary data.</text>
</comment>
<name>A0AAN9HZW9_CROPI</name>
<dbReference type="EMBL" id="JAYWIO010000005">
    <property type="protein sequence ID" value="KAK7260467.1"/>
    <property type="molecule type" value="Genomic_DNA"/>
</dbReference>
<accession>A0AAN9HZW9</accession>
<organism evidence="1 2">
    <name type="scientific">Crotalaria pallida</name>
    <name type="common">Smooth rattlebox</name>
    <name type="synonym">Crotalaria striata</name>
    <dbReference type="NCBI Taxonomy" id="3830"/>
    <lineage>
        <taxon>Eukaryota</taxon>
        <taxon>Viridiplantae</taxon>
        <taxon>Streptophyta</taxon>
        <taxon>Embryophyta</taxon>
        <taxon>Tracheophyta</taxon>
        <taxon>Spermatophyta</taxon>
        <taxon>Magnoliopsida</taxon>
        <taxon>eudicotyledons</taxon>
        <taxon>Gunneridae</taxon>
        <taxon>Pentapetalae</taxon>
        <taxon>rosids</taxon>
        <taxon>fabids</taxon>
        <taxon>Fabales</taxon>
        <taxon>Fabaceae</taxon>
        <taxon>Papilionoideae</taxon>
        <taxon>50 kb inversion clade</taxon>
        <taxon>genistoids sensu lato</taxon>
        <taxon>core genistoids</taxon>
        <taxon>Crotalarieae</taxon>
        <taxon>Crotalaria</taxon>
    </lineage>
</organism>
<evidence type="ECO:0000313" key="1">
    <source>
        <dbReference type="EMBL" id="KAK7260467.1"/>
    </source>
</evidence>
<gene>
    <name evidence="1" type="ORF">RIF29_26533</name>
</gene>
<dbReference type="PANTHER" id="PTHR36350:SF2">
    <property type="entry name" value="PROTEIN, PUTATIVE-RELATED"/>
    <property type="match status" value="1"/>
</dbReference>
<reference evidence="1 2" key="1">
    <citation type="submission" date="2024-01" db="EMBL/GenBank/DDBJ databases">
        <title>The genomes of 5 underutilized Papilionoideae crops provide insights into root nodulation and disease resistanc.</title>
        <authorList>
            <person name="Yuan L."/>
        </authorList>
    </citation>
    <scope>NUCLEOTIDE SEQUENCE [LARGE SCALE GENOMIC DNA]</scope>
    <source>
        <strain evidence="1">ZHUSHIDOU_FW_LH</strain>
        <tissue evidence="1">Leaf</tissue>
    </source>
</reference>
<sequence>MEYAIRLCYTPLPRAPPRLFHGSIGSSYPRTSRIHLKFNHAIATTHHVSHFSTLHQVSARSFGGANCMLNSNKSSSMPSENEESNGNKTMRGVTGASLALACVVGLFNLSSKLNPKLSTAYASWLSSPTTSTTVSSRGAPNIALPGSNDALESLIRDMINVDHSNQTCPKIDPDRGPDDNTIHDLKVYAVSRSKYGSSKDKDEARKLLEDAYNKYKDEYAGLGLGLAWVELLIIQGNFKEASDRLHHILAIDQGRFSSDDPNKVSELHS</sequence>
<keyword evidence="2" id="KW-1185">Reference proteome</keyword>